<proteinExistence type="predicted"/>
<organism evidence="1 2">
    <name type="scientific">Treponema vincentii</name>
    <dbReference type="NCBI Taxonomy" id="69710"/>
    <lineage>
        <taxon>Bacteria</taxon>
        <taxon>Pseudomonadati</taxon>
        <taxon>Spirochaetota</taxon>
        <taxon>Spirochaetia</taxon>
        <taxon>Spirochaetales</taxon>
        <taxon>Treponemataceae</taxon>
        <taxon>Treponema</taxon>
    </lineage>
</organism>
<protein>
    <submittedName>
        <fullName evidence="1">Uncharacterized protein</fullName>
    </submittedName>
</protein>
<dbReference type="EMBL" id="CP048020">
    <property type="protein sequence ID" value="QHX42238.1"/>
    <property type="molecule type" value="Genomic_DNA"/>
</dbReference>
<dbReference type="RefSeq" id="WP_162662051.1">
    <property type="nucleotide sequence ID" value="NZ_CP048020.1"/>
</dbReference>
<accession>A0A6P1XXL9</accession>
<name>A0A6P1XXL9_9SPIR</name>
<dbReference type="KEGG" id="trz:GWP43_00845"/>
<reference evidence="1 2" key="1">
    <citation type="submission" date="2020-01" db="EMBL/GenBank/DDBJ databases">
        <title>Complete genome sequence of a human oral phylogroup 1 Treponema sp. strain ATCC 700766, originally isolated from periodontitis dental plaque.</title>
        <authorList>
            <person name="Chan Y."/>
            <person name="Huo Y.-B."/>
            <person name="Yu X.-L."/>
            <person name="Zeng H."/>
            <person name="Leung W.-K."/>
            <person name="Watt R.M."/>
        </authorList>
    </citation>
    <scope>NUCLEOTIDE SEQUENCE [LARGE SCALE GENOMIC DNA]</scope>
    <source>
        <strain evidence="1 2">OMZ 804</strain>
    </source>
</reference>
<evidence type="ECO:0000313" key="2">
    <source>
        <dbReference type="Proteomes" id="UP000464374"/>
    </source>
</evidence>
<dbReference type="AlphaFoldDB" id="A0A6P1XXL9"/>
<evidence type="ECO:0000313" key="1">
    <source>
        <dbReference type="EMBL" id="QHX42238.1"/>
    </source>
</evidence>
<gene>
    <name evidence="1" type="ORF">GWP43_00845</name>
</gene>
<dbReference type="Proteomes" id="UP000464374">
    <property type="component" value="Chromosome"/>
</dbReference>
<sequence>MRANKKEAAGYKNVDGSVRYPLYDGDGKAYYRDRLTLKVNSEREKGERGYENEKGVEVGLINGKTYRFDKEGEELVLYEQGRRKEGAVVTKEGNNVKAIVAGRSKKGYEFSIELAGRTLGKVISEEEYEKGANDRVEKDVEYRINRVERISEKVYEKIKDRTIIKGSQTVRIGTLYEKSGNEWHLKEGAAEEDKKEIVKALKEARREGKVIIEEQCAGVGERKIREIGIFTAEERKEIGEEYFEAIGDEYQIKSGIGEAKVARLEKKLKRYESEMYDFPYFTHMIR</sequence>